<comment type="caution">
    <text evidence="1">The sequence shown here is derived from an EMBL/GenBank/DDBJ whole genome shotgun (WGS) entry which is preliminary data.</text>
</comment>
<accession>A0ACC3A934</accession>
<reference evidence="1" key="1">
    <citation type="submission" date="2022-10" db="EMBL/GenBank/DDBJ databases">
        <title>Culturing micro-colonial fungi from biological soil crusts in the Mojave desert and describing Neophaeococcomyces mojavensis, and introducing the new genera and species Taxawa tesnikishii.</title>
        <authorList>
            <person name="Kurbessoian T."/>
            <person name="Stajich J.E."/>
        </authorList>
    </citation>
    <scope>NUCLEOTIDE SEQUENCE</scope>
    <source>
        <strain evidence="1">JES_112</strain>
    </source>
</reference>
<name>A0ACC3A934_9EURO</name>
<evidence type="ECO:0000313" key="1">
    <source>
        <dbReference type="EMBL" id="KAJ9657527.1"/>
    </source>
</evidence>
<proteinExistence type="predicted"/>
<sequence length="709" mass="77892">MDSAADGLLALSNTVAAIAVDNSLPNDDDDRSSSLTELEDAEDEEEEIVQVNNAMDGDSEAETERLEESPDKSKRAFQLSPSKLAQSVNVADERPEIEELTNSEASSPITPIEESPLQSELSEAEDMPNPLDILSQAAAATNKRKRLSDVMDMTEDLRPRKRRTESVDSEDEKSDVESELPEVPSREPTVEADDPEVQAESEKDDGPEQEQTELSDGSKSKKPEQYTRSRSRRGKDPAEPEVQDEEDNEAVEASDEDVEADDVETTAKNEEEQLKRAAAMEALTALERHFATLRDKLYDEKIAQLNHELDQLTEVESTHPELLKQFECVNKYRDEKQDTEQKLLVFKVGALKRKSLAERSQIHSAYFQTVRDVRERHMERMSEHFYRIQRERFKSSQVTPTYTIPFPEKRIQQVTQQTAYNREVSILSGVAKYVGFPAAPELPSVQASDLEGDMQKMGINSSSIRSHTTHARTSHRSLNTYPTTSLTAPTAAASAAAAAAAAASVNTTSEQQFLEQTPWANPNHPVHRLGRRNASRSPLPDGTSSTYGTSTPANQQKRADYTPQAIGSASTIVENPSAQPTSAFNTPHDSAVKQEPQLNGLPTTNGFGSANISRNNSVSPTETRRTINSMLQAGNAAAAQSSEYHQPMTTAGDSTLFAGVNSSPLQARAALLTGLNRTASVQPADRENTRSPFRQGLVSGGGMGRFGFR</sequence>
<dbReference type="EMBL" id="JAPDRQ010000063">
    <property type="protein sequence ID" value="KAJ9657527.1"/>
    <property type="molecule type" value="Genomic_DNA"/>
</dbReference>
<protein>
    <submittedName>
        <fullName evidence="1">Uncharacterized protein</fullName>
    </submittedName>
</protein>
<dbReference type="Proteomes" id="UP001172386">
    <property type="component" value="Unassembled WGS sequence"/>
</dbReference>
<keyword evidence="2" id="KW-1185">Reference proteome</keyword>
<organism evidence="1 2">
    <name type="scientific">Neophaeococcomyces mojaviensis</name>
    <dbReference type="NCBI Taxonomy" id="3383035"/>
    <lineage>
        <taxon>Eukaryota</taxon>
        <taxon>Fungi</taxon>
        <taxon>Dikarya</taxon>
        <taxon>Ascomycota</taxon>
        <taxon>Pezizomycotina</taxon>
        <taxon>Eurotiomycetes</taxon>
        <taxon>Chaetothyriomycetidae</taxon>
        <taxon>Chaetothyriales</taxon>
        <taxon>Chaetothyriales incertae sedis</taxon>
        <taxon>Neophaeococcomyces</taxon>
    </lineage>
</organism>
<gene>
    <name evidence="1" type="ORF">H2198_004288</name>
</gene>
<evidence type="ECO:0000313" key="2">
    <source>
        <dbReference type="Proteomes" id="UP001172386"/>
    </source>
</evidence>